<dbReference type="HOGENOM" id="CLU_007261_1_0_11"/>
<evidence type="ECO:0000256" key="1">
    <source>
        <dbReference type="ARBA" id="ARBA00004651"/>
    </source>
</evidence>
<feature type="compositionally biased region" description="Low complexity" evidence="8">
    <location>
        <begin position="10"/>
        <end position="33"/>
    </location>
</feature>
<keyword evidence="4 12" id="KW-0808">Transferase</keyword>
<feature type="transmembrane region" description="Helical" evidence="9">
    <location>
        <begin position="478"/>
        <end position="497"/>
    </location>
</feature>
<dbReference type="Pfam" id="PF24878">
    <property type="entry name" value="YkcB_C"/>
    <property type="match status" value="1"/>
</dbReference>
<dbReference type="InterPro" id="IPR050297">
    <property type="entry name" value="LipidA_mod_glycosyltrf_83"/>
</dbReference>
<evidence type="ECO:0000256" key="8">
    <source>
        <dbReference type="SAM" id="MobiDB-lite"/>
    </source>
</evidence>
<dbReference type="KEGG" id="sci:B446_18595"/>
<keyword evidence="13" id="KW-1185">Reference proteome</keyword>
<keyword evidence="6 9" id="KW-1133">Transmembrane helix</keyword>
<feature type="transmembrane region" description="Helical" evidence="9">
    <location>
        <begin position="340"/>
        <end position="357"/>
    </location>
</feature>
<organism evidence="12 13">
    <name type="scientific">Streptomyces collinus (strain DSM 40733 / Tue 365)</name>
    <dbReference type="NCBI Taxonomy" id="1214242"/>
    <lineage>
        <taxon>Bacteria</taxon>
        <taxon>Bacillati</taxon>
        <taxon>Actinomycetota</taxon>
        <taxon>Actinomycetes</taxon>
        <taxon>Kitasatosporales</taxon>
        <taxon>Streptomycetaceae</taxon>
        <taxon>Streptomyces</taxon>
    </lineage>
</organism>
<dbReference type="eggNOG" id="COG1807">
    <property type="taxonomic scope" value="Bacteria"/>
</dbReference>
<feature type="compositionally biased region" description="Gly residues" evidence="8">
    <location>
        <begin position="522"/>
        <end position="575"/>
    </location>
</feature>
<name>S5VQC0_STRC3</name>
<feature type="transmembrane region" description="Helical" evidence="9">
    <location>
        <begin position="369"/>
        <end position="389"/>
    </location>
</feature>
<comment type="subcellular location">
    <subcellularLocation>
        <location evidence="1">Cell membrane</location>
        <topology evidence="1">Multi-pass membrane protein</topology>
    </subcellularLocation>
</comment>
<dbReference type="RefSeq" id="WP_020940997.1">
    <property type="nucleotide sequence ID" value="NC_021985.1"/>
</dbReference>
<keyword evidence="3" id="KW-0328">Glycosyltransferase</keyword>
<feature type="transmembrane region" description="Helical" evidence="9">
    <location>
        <begin position="253"/>
        <end position="274"/>
    </location>
</feature>
<accession>S5VQC0</accession>
<dbReference type="PATRIC" id="fig|1214242.5.peg.3810"/>
<dbReference type="GO" id="GO:0010041">
    <property type="term" value="P:response to iron(III) ion"/>
    <property type="evidence" value="ECO:0007669"/>
    <property type="project" value="TreeGrafter"/>
</dbReference>
<feature type="compositionally biased region" description="Low complexity" evidence="8">
    <location>
        <begin position="576"/>
        <end position="589"/>
    </location>
</feature>
<feature type="domain" description="Glycosyltransferase RgtA/B/C/D-like" evidence="10">
    <location>
        <begin position="109"/>
        <end position="263"/>
    </location>
</feature>
<feature type="transmembrane region" description="Helical" evidence="9">
    <location>
        <begin position="130"/>
        <end position="151"/>
    </location>
</feature>
<feature type="transmembrane region" description="Helical" evidence="9">
    <location>
        <begin position="158"/>
        <end position="178"/>
    </location>
</feature>
<dbReference type="GO" id="GO:0009103">
    <property type="term" value="P:lipopolysaccharide biosynthetic process"/>
    <property type="evidence" value="ECO:0007669"/>
    <property type="project" value="UniProtKB-ARBA"/>
</dbReference>
<evidence type="ECO:0000256" key="7">
    <source>
        <dbReference type="ARBA" id="ARBA00023136"/>
    </source>
</evidence>
<feature type="transmembrane region" description="Helical" evidence="9">
    <location>
        <begin position="184"/>
        <end position="201"/>
    </location>
</feature>
<dbReference type="EMBL" id="CP006259">
    <property type="protein sequence ID" value="AGS70535.1"/>
    <property type="molecule type" value="Genomic_DNA"/>
</dbReference>
<keyword evidence="7 9" id="KW-0472">Membrane</keyword>
<feature type="transmembrane region" description="Helical" evidence="9">
    <location>
        <begin position="206"/>
        <end position="222"/>
    </location>
</feature>
<keyword evidence="5 9" id="KW-0812">Transmembrane</keyword>
<dbReference type="AlphaFoldDB" id="S5VQC0"/>
<evidence type="ECO:0000256" key="9">
    <source>
        <dbReference type="SAM" id="Phobius"/>
    </source>
</evidence>
<feature type="transmembrane region" description="Helical" evidence="9">
    <location>
        <begin position="395"/>
        <end position="416"/>
    </location>
</feature>
<reference evidence="13" key="1">
    <citation type="submission" date="2012-10" db="EMBL/GenBank/DDBJ databases">
        <title>The complete genome sequence of Streptomyces collinus Tu 365.</title>
        <authorList>
            <person name="Ruckert C."/>
            <person name="Szczepanowski R."/>
            <person name="Goesmann A."/>
            <person name="Pross E.K."/>
            <person name="Musiol E.M."/>
            <person name="Blin K."/>
            <person name="Wohlleben W."/>
            <person name="Puhler A."/>
            <person name="Weber T."/>
            <person name="Kalinowski J."/>
        </authorList>
    </citation>
    <scope>NUCLEOTIDE SEQUENCE [LARGE SCALE GENOMIC DNA]</scope>
    <source>
        <strain evidence="13">DSM 40733 / Tue 365</strain>
    </source>
</reference>
<feature type="transmembrane region" description="Helical" evidence="9">
    <location>
        <begin position="55"/>
        <end position="77"/>
    </location>
</feature>
<evidence type="ECO:0000256" key="5">
    <source>
        <dbReference type="ARBA" id="ARBA00022692"/>
    </source>
</evidence>
<dbReference type="STRING" id="1214242.B446_18595"/>
<feature type="compositionally biased region" description="Gly residues" evidence="8">
    <location>
        <begin position="590"/>
        <end position="610"/>
    </location>
</feature>
<feature type="domain" description="Putative mannosyltransferase YkcA/B-like C-terminal" evidence="11">
    <location>
        <begin position="628"/>
        <end position="716"/>
    </location>
</feature>
<feature type="region of interest" description="Disordered" evidence="8">
    <location>
        <begin position="1"/>
        <end position="44"/>
    </location>
</feature>
<evidence type="ECO:0000313" key="12">
    <source>
        <dbReference type="EMBL" id="AGS70535.1"/>
    </source>
</evidence>
<keyword evidence="2" id="KW-1003">Cell membrane</keyword>
<evidence type="ECO:0000259" key="11">
    <source>
        <dbReference type="Pfam" id="PF24878"/>
    </source>
</evidence>
<dbReference type="Pfam" id="PF13231">
    <property type="entry name" value="PMT_2"/>
    <property type="match status" value="1"/>
</dbReference>
<feature type="transmembrane region" description="Helical" evidence="9">
    <location>
        <begin position="423"/>
        <end position="443"/>
    </location>
</feature>
<reference evidence="12 13" key="2">
    <citation type="journal article" date="2013" name="J. Biotechnol.">
        <title>Complete genome sequence of the kirromycin producer Streptomyces collinus Tu 365 consisting of a linear chromosome and two linear plasmids.</title>
        <authorList>
            <person name="Ruckert C."/>
            <person name="Szczepanowski R."/>
            <person name="Albersmeier A."/>
            <person name="Goesmann A."/>
            <person name="Iftime D."/>
            <person name="Musiol E.M."/>
            <person name="Blin K."/>
            <person name="Wohlleben W."/>
            <person name="Puhler A."/>
            <person name="Kalinowski J."/>
            <person name="Weber T."/>
        </authorList>
    </citation>
    <scope>NUCLEOTIDE SEQUENCE [LARGE SCALE GENOMIC DNA]</scope>
    <source>
        <strain evidence="13">DSM 40733 / Tue 365</strain>
    </source>
</reference>
<evidence type="ECO:0000256" key="6">
    <source>
        <dbReference type="ARBA" id="ARBA00022989"/>
    </source>
</evidence>
<evidence type="ECO:0000259" key="10">
    <source>
        <dbReference type="Pfam" id="PF13231"/>
    </source>
</evidence>
<proteinExistence type="predicted"/>
<dbReference type="Proteomes" id="UP000015423">
    <property type="component" value="Chromosome"/>
</dbReference>
<dbReference type="InterPro" id="IPR038731">
    <property type="entry name" value="RgtA/B/C-like"/>
</dbReference>
<dbReference type="InterPro" id="IPR056785">
    <property type="entry name" value="YkcA/B-like_C"/>
</dbReference>
<feature type="transmembrane region" description="Helical" evidence="9">
    <location>
        <begin position="449"/>
        <end position="471"/>
    </location>
</feature>
<dbReference type="PANTHER" id="PTHR33908">
    <property type="entry name" value="MANNOSYLTRANSFERASE YKCB-RELATED"/>
    <property type="match status" value="1"/>
</dbReference>
<sequence length="736" mass="74997">MTTDHDRTGAHGAPAAWGPPTTAPAEAPGPGAPRQGLPGRLWRGRPEDPRWARPAFLGLLLLTLGTYLCGLSASGWANSFYSAAVQAGSTSWKAFFFGSLDGGNAITVDKPSAFMWPMELSVRVFGLNSWAILTPQVLMGVGTVAVVYAAVRRRFSPVAGLVAGAVLALTPVAALMFRFNNPDALLALLMSLACYFVVRAVEDGRTRWLVGAGVAIGFAFLAKTLQAFLILPPLAVVYAVCGPVRLRRRLAQLGLATVALVVAGGWWVAVVELWPASSRPYVGGSQNNSFLELTFGYNGLGRISGDETGSVGGGGGGNGAGRWGSTGWDRMFGSEIGSQISWLIPAALILLAAGLWATRRARRASVTRASFLVWGGSLLITMVVFSYMAGIFHQYYTVALAPYVAAVTGMGAGLLWEKRARTWASITLAGAVVAAAAWGYVLLNRTPGYLPWLKWLVLVGGLVAALGLVFAGRLTRRLALGAAAVGLLAALAGPTAYTLSTVNSAHTGSIPTAGPAGASTMGFGGPGGPGGRTGDGARGGFGGGMPGQGQGRGQGQGQGQGFPGGGMPGQNGGAQGQNQPGQPGRQNGNGFPGGGFPGGGTVGEGGRARGGGAGGLLDGAHVGSAARKLLETDAGDYTWVAASIGSQNAASYQLATGSPVMAIGGFNGTDPSPTLARFKKYVAQGRIHYFIAGGGMGGGRGGSGSGSEISSWVQSNFRKVTAGSATFYDLTRKAGG</sequence>
<gene>
    <name evidence="12" type="ORF">B446_18595</name>
</gene>
<evidence type="ECO:0000256" key="4">
    <source>
        <dbReference type="ARBA" id="ARBA00022679"/>
    </source>
</evidence>
<evidence type="ECO:0000313" key="13">
    <source>
        <dbReference type="Proteomes" id="UP000015423"/>
    </source>
</evidence>
<feature type="region of interest" description="Disordered" evidence="8">
    <location>
        <begin position="511"/>
        <end position="610"/>
    </location>
</feature>
<dbReference type="GO" id="GO:0016763">
    <property type="term" value="F:pentosyltransferase activity"/>
    <property type="evidence" value="ECO:0007669"/>
    <property type="project" value="TreeGrafter"/>
</dbReference>
<dbReference type="GO" id="GO:0005886">
    <property type="term" value="C:plasma membrane"/>
    <property type="evidence" value="ECO:0007669"/>
    <property type="project" value="UniProtKB-SubCell"/>
</dbReference>
<dbReference type="PANTHER" id="PTHR33908:SF3">
    <property type="entry name" value="UNDECAPRENYL PHOSPHATE-ALPHA-4-AMINO-4-DEOXY-L-ARABINOSE ARABINOSYL TRANSFERASE"/>
    <property type="match status" value="1"/>
</dbReference>
<feature type="transmembrane region" description="Helical" evidence="9">
    <location>
        <begin position="228"/>
        <end position="246"/>
    </location>
</feature>
<evidence type="ECO:0000256" key="2">
    <source>
        <dbReference type="ARBA" id="ARBA00022475"/>
    </source>
</evidence>
<evidence type="ECO:0000256" key="3">
    <source>
        <dbReference type="ARBA" id="ARBA00022676"/>
    </source>
</evidence>
<protein>
    <submittedName>
        <fullName evidence="12">Glycosyl transferase family protein</fullName>
    </submittedName>
</protein>